<dbReference type="RefSeq" id="WP_389835935.1">
    <property type="nucleotide sequence ID" value="NZ_JBIAJP010000027.1"/>
</dbReference>
<evidence type="ECO:0000313" key="1">
    <source>
        <dbReference type="EMBL" id="MFF0009849.1"/>
    </source>
</evidence>
<proteinExistence type="predicted"/>
<sequence length="76" mass="8049">MHTTVRRLSAQPRVAAAAWLIMGEQSGGRVRGTRGAPLRRAVRGMSSPATGGVRERVVGFVSPAERCWLPPSLPGA</sequence>
<evidence type="ECO:0000313" key="2">
    <source>
        <dbReference type="Proteomes" id="UP001601422"/>
    </source>
</evidence>
<gene>
    <name evidence="1" type="ORF">ACFYQT_41450</name>
</gene>
<organism evidence="1 2">
    <name type="scientific">Streptomyces tibetensis</name>
    <dbReference type="NCBI Taxonomy" id="2382123"/>
    <lineage>
        <taxon>Bacteria</taxon>
        <taxon>Bacillati</taxon>
        <taxon>Actinomycetota</taxon>
        <taxon>Actinomycetes</taxon>
        <taxon>Kitasatosporales</taxon>
        <taxon>Streptomycetaceae</taxon>
        <taxon>Streptomyces</taxon>
    </lineage>
</organism>
<evidence type="ECO:0008006" key="3">
    <source>
        <dbReference type="Google" id="ProtNLM"/>
    </source>
</evidence>
<comment type="caution">
    <text evidence="1">The sequence shown here is derived from an EMBL/GenBank/DDBJ whole genome shotgun (WGS) entry which is preliminary data.</text>
</comment>
<dbReference type="Proteomes" id="UP001601422">
    <property type="component" value="Unassembled WGS sequence"/>
</dbReference>
<name>A0ABW6N962_9ACTN</name>
<protein>
    <recommendedName>
        <fullName evidence="3">Secreted protein</fullName>
    </recommendedName>
</protein>
<reference evidence="1 2" key="1">
    <citation type="submission" date="2024-10" db="EMBL/GenBank/DDBJ databases">
        <title>The Natural Products Discovery Center: Release of the First 8490 Sequenced Strains for Exploring Actinobacteria Biosynthetic Diversity.</title>
        <authorList>
            <person name="Kalkreuter E."/>
            <person name="Kautsar S.A."/>
            <person name="Yang D."/>
            <person name="Bader C.D."/>
            <person name="Teijaro C.N."/>
            <person name="Fluegel L."/>
            <person name="Davis C.M."/>
            <person name="Simpson J.R."/>
            <person name="Lauterbach L."/>
            <person name="Steele A.D."/>
            <person name="Gui C."/>
            <person name="Meng S."/>
            <person name="Li G."/>
            <person name="Viehrig K."/>
            <person name="Ye F."/>
            <person name="Su P."/>
            <person name="Kiefer A.F."/>
            <person name="Nichols A."/>
            <person name="Cepeda A.J."/>
            <person name="Yan W."/>
            <person name="Fan B."/>
            <person name="Jiang Y."/>
            <person name="Adhikari A."/>
            <person name="Zheng C.-J."/>
            <person name="Schuster L."/>
            <person name="Cowan T.M."/>
            <person name="Smanski M.J."/>
            <person name="Chevrette M.G."/>
            <person name="De Carvalho L.P.S."/>
            <person name="Shen B."/>
        </authorList>
    </citation>
    <scope>NUCLEOTIDE SEQUENCE [LARGE SCALE GENOMIC DNA]</scope>
    <source>
        <strain evidence="1 2">NPDC005497</strain>
    </source>
</reference>
<dbReference type="EMBL" id="JBIAJP010000027">
    <property type="protein sequence ID" value="MFF0009849.1"/>
    <property type="molecule type" value="Genomic_DNA"/>
</dbReference>
<accession>A0ABW6N962</accession>
<keyword evidence="2" id="KW-1185">Reference proteome</keyword>